<keyword evidence="2 3" id="KW-0694">RNA-binding</keyword>
<dbReference type="PANTHER" id="PTHR48026:SF14">
    <property type="entry name" value="HETEROGENEOUS NUCLEAR RIBONUCLEOPROTEIN A1"/>
    <property type="match status" value="1"/>
</dbReference>
<dbReference type="Proteomes" id="UP000050794">
    <property type="component" value="Unassembled WGS sequence"/>
</dbReference>
<dbReference type="SUPFAM" id="SSF54928">
    <property type="entry name" value="RNA-binding domain, RBD"/>
    <property type="match status" value="2"/>
</dbReference>
<dbReference type="PANTHER" id="PTHR48026">
    <property type="entry name" value="HOMOLOGOUS TO DROSOPHILA SQD (SQUID) PROTEIN"/>
    <property type="match status" value="1"/>
</dbReference>
<dbReference type="GO" id="GO:0071013">
    <property type="term" value="C:catalytic step 2 spliceosome"/>
    <property type="evidence" value="ECO:0007669"/>
    <property type="project" value="TreeGrafter"/>
</dbReference>
<evidence type="ECO:0000313" key="6">
    <source>
        <dbReference type="Proteomes" id="UP000050794"/>
    </source>
</evidence>
<organism evidence="6 7">
    <name type="scientific">Toxocara canis</name>
    <name type="common">Canine roundworm</name>
    <dbReference type="NCBI Taxonomy" id="6265"/>
    <lineage>
        <taxon>Eukaryota</taxon>
        <taxon>Metazoa</taxon>
        <taxon>Ecdysozoa</taxon>
        <taxon>Nematoda</taxon>
        <taxon>Chromadorea</taxon>
        <taxon>Rhabditida</taxon>
        <taxon>Spirurina</taxon>
        <taxon>Ascaridomorpha</taxon>
        <taxon>Ascaridoidea</taxon>
        <taxon>Toxocaridae</taxon>
        <taxon>Toxocara</taxon>
    </lineage>
</organism>
<dbReference type="WBParaSite" id="TCNE_0000634301-mRNA-1">
    <property type="protein sequence ID" value="TCNE_0000634301-mRNA-1"/>
    <property type="gene ID" value="TCNE_0000634301"/>
</dbReference>
<dbReference type="GO" id="GO:0003730">
    <property type="term" value="F:mRNA 3'-UTR binding"/>
    <property type="evidence" value="ECO:0007669"/>
    <property type="project" value="TreeGrafter"/>
</dbReference>
<dbReference type="FunFam" id="3.30.70.330:FF:000040">
    <property type="entry name" value="Heterogeneous nuclear ribonucleoprotein A2/B1"/>
    <property type="match status" value="1"/>
</dbReference>
<dbReference type="CDD" id="cd12578">
    <property type="entry name" value="RRM1_hnRNPA_like"/>
    <property type="match status" value="1"/>
</dbReference>
<dbReference type="PROSITE" id="PS50102">
    <property type="entry name" value="RRM"/>
    <property type="match status" value="2"/>
</dbReference>
<evidence type="ECO:0000313" key="5">
    <source>
        <dbReference type="EMBL" id="VDM37656.1"/>
    </source>
</evidence>
<dbReference type="InterPro" id="IPR000504">
    <property type="entry name" value="RRM_dom"/>
</dbReference>
<reference evidence="7" key="1">
    <citation type="submission" date="2016-06" db="UniProtKB">
        <authorList>
            <consortium name="WormBaseParasite"/>
        </authorList>
    </citation>
    <scope>IDENTIFICATION</scope>
</reference>
<name>A0A183UCX3_TOXCA</name>
<sequence length="362" mass="40404">MGILVHDHVVFFVSDQWGQSVAERNAKGQLPSVRSHSDAIGGDLEPEQFRKLFIGGLTSSTTDETLKDFYSQWGQLLDCIVMRDPTTKRSRGFGFVTFTKQSEVNAAMANRPHVIDGKTVDPKRAVPRELSQRSEANISSKRLYVSGVREDHTEQMFSDYFSNYGNVIKCDIIADKSTGKRRGFAFVTFDDYDSVDRCVLMKSHTINNARCDVKKALSKEEMARVRHFCYYFKHLTHNSRSENEWTVECGRENLGWGGDMVNGVDQEVVEVATEGNHGDQVDQEARVVMAVVKAEDNGAFLVDLVLRTTVVAVMVEDMAAVMAVVMVALLTLVEEEAVGEEATATDGALKELVRLSLLRLAF</sequence>
<accession>A0A183UCX3</accession>
<evidence type="ECO:0000313" key="7">
    <source>
        <dbReference type="WBParaSite" id="TCNE_0000634301-mRNA-1"/>
    </source>
</evidence>
<reference evidence="5 6" key="2">
    <citation type="submission" date="2018-11" db="EMBL/GenBank/DDBJ databases">
        <authorList>
            <consortium name="Pathogen Informatics"/>
        </authorList>
    </citation>
    <scope>NUCLEOTIDE SEQUENCE [LARGE SCALE GENOMIC DNA]</scope>
</reference>
<feature type="domain" description="RRM" evidence="4">
    <location>
        <begin position="141"/>
        <end position="218"/>
    </location>
</feature>
<evidence type="ECO:0000259" key="4">
    <source>
        <dbReference type="PROSITE" id="PS50102"/>
    </source>
</evidence>
<keyword evidence="6" id="KW-1185">Reference proteome</keyword>
<keyword evidence="1" id="KW-0677">Repeat</keyword>
<dbReference type="EMBL" id="UYWY01019477">
    <property type="protein sequence ID" value="VDM37656.1"/>
    <property type="molecule type" value="Genomic_DNA"/>
</dbReference>
<dbReference type="AlphaFoldDB" id="A0A183UCX3"/>
<evidence type="ECO:0000256" key="2">
    <source>
        <dbReference type="ARBA" id="ARBA00022884"/>
    </source>
</evidence>
<gene>
    <name evidence="5" type="ORF">TCNE_LOCUS6343</name>
</gene>
<protein>
    <submittedName>
        <fullName evidence="7">Heterogeneous nuclear ribonucleoprotein A1</fullName>
    </submittedName>
</protein>
<dbReference type="Gene3D" id="3.30.70.330">
    <property type="match status" value="2"/>
</dbReference>
<dbReference type="InterPro" id="IPR012677">
    <property type="entry name" value="Nucleotide-bd_a/b_plait_sf"/>
</dbReference>
<dbReference type="SMART" id="SM00360">
    <property type="entry name" value="RRM"/>
    <property type="match status" value="2"/>
</dbReference>
<dbReference type="InterPro" id="IPR035979">
    <property type="entry name" value="RBD_domain_sf"/>
</dbReference>
<proteinExistence type="predicted"/>
<evidence type="ECO:0000256" key="1">
    <source>
        <dbReference type="ARBA" id="ARBA00022737"/>
    </source>
</evidence>
<dbReference type="GO" id="GO:0000398">
    <property type="term" value="P:mRNA splicing, via spliceosome"/>
    <property type="evidence" value="ECO:0007669"/>
    <property type="project" value="TreeGrafter"/>
</dbReference>
<dbReference type="Pfam" id="PF00076">
    <property type="entry name" value="RRM_1"/>
    <property type="match status" value="2"/>
</dbReference>
<evidence type="ECO:0000256" key="3">
    <source>
        <dbReference type="PROSITE-ProRule" id="PRU00176"/>
    </source>
</evidence>
<feature type="domain" description="RRM" evidence="4">
    <location>
        <begin position="50"/>
        <end position="133"/>
    </location>
</feature>
<dbReference type="GO" id="GO:0098687">
    <property type="term" value="C:chromosomal region"/>
    <property type="evidence" value="ECO:0007669"/>
    <property type="project" value="UniProtKB-ARBA"/>
</dbReference>